<proteinExistence type="predicted"/>
<dbReference type="InterPro" id="IPR050210">
    <property type="entry name" value="tRNA_Adenine-N(6)_MTase"/>
</dbReference>
<protein>
    <submittedName>
        <fullName evidence="1">Methyltransferase</fullName>
    </submittedName>
</protein>
<dbReference type="PROSITE" id="PS00092">
    <property type="entry name" value="N6_MTASE"/>
    <property type="match status" value="1"/>
</dbReference>
<dbReference type="CDD" id="cd02440">
    <property type="entry name" value="AdoMet_MTases"/>
    <property type="match status" value="1"/>
</dbReference>
<dbReference type="PANTHER" id="PTHR47739:SF1">
    <property type="entry name" value="TRNA1(VAL) (ADENINE(37)-N6)-METHYLTRANSFERASE"/>
    <property type="match status" value="1"/>
</dbReference>
<evidence type="ECO:0000313" key="2">
    <source>
        <dbReference type="Proteomes" id="UP000075391"/>
    </source>
</evidence>
<sequence length="217" mass="25125">MSSVNPHFTFKYTQPEEYRFSHDSVFLARQVYELYSNRDVKDLTALDLCSGCGIIGLDFLFHCQKNLNAVPKHFDFLEVQSVYEKYFLENVSASGIKNCDMDFLNMNYSELLCEKYFEHYDLILCNPPYFFTGNGKLSPSEFKNRCRFYLDSDFKTLLNAIEHSLRPAGNAFVLLRDLQEHGWNSIAEARKILSSSLQITELPDIRGTGVIQIHKPM</sequence>
<accession>A0A150WG68</accession>
<dbReference type="AlphaFoldDB" id="A0A150WG68"/>
<dbReference type="OrthoDB" id="5291796at2"/>
<keyword evidence="1" id="KW-0489">Methyltransferase</keyword>
<dbReference type="RefSeq" id="WP_063244350.1">
    <property type="nucleotide sequence ID" value="NZ_LUKF01000016.1"/>
</dbReference>
<dbReference type="InterPro" id="IPR029063">
    <property type="entry name" value="SAM-dependent_MTases_sf"/>
</dbReference>
<dbReference type="GO" id="GO:0003676">
    <property type="term" value="F:nucleic acid binding"/>
    <property type="evidence" value="ECO:0007669"/>
    <property type="project" value="InterPro"/>
</dbReference>
<dbReference type="GO" id="GO:0008168">
    <property type="term" value="F:methyltransferase activity"/>
    <property type="evidence" value="ECO:0007669"/>
    <property type="project" value="UniProtKB-KW"/>
</dbReference>
<gene>
    <name evidence="1" type="ORF">AZI85_06905</name>
</gene>
<dbReference type="Gene3D" id="3.40.50.150">
    <property type="entry name" value="Vaccinia Virus protein VP39"/>
    <property type="match status" value="1"/>
</dbReference>
<dbReference type="EMBL" id="LUKF01000016">
    <property type="protein sequence ID" value="KYG61933.1"/>
    <property type="molecule type" value="Genomic_DNA"/>
</dbReference>
<name>A0A150WG68_BDEBC</name>
<keyword evidence="1" id="KW-0808">Transferase</keyword>
<dbReference type="InterPro" id="IPR002052">
    <property type="entry name" value="DNA_methylase_N6_adenine_CS"/>
</dbReference>
<reference evidence="1 2" key="1">
    <citation type="submission" date="2016-03" db="EMBL/GenBank/DDBJ databases">
        <authorList>
            <person name="Ploux O."/>
        </authorList>
    </citation>
    <scope>NUCLEOTIDE SEQUENCE [LARGE SCALE GENOMIC DNA]</scope>
    <source>
        <strain evidence="1 2">BER2</strain>
    </source>
</reference>
<dbReference type="Proteomes" id="UP000075391">
    <property type="component" value="Unassembled WGS sequence"/>
</dbReference>
<organism evidence="1 2">
    <name type="scientific">Bdellovibrio bacteriovorus</name>
    <dbReference type="NCBI Taxonomy" id="959"/>
    <lineage>
        <taxon>Bacteria</taxon>
        <taxon>Pseudomonadati</taxon>
        <taxon>Bdellovibrionota</taxon>
        <taxon>Bdellovibrionia</taxon>
        <taxon>Bdellovibrionales</taxon>
        <taxon>Pseudobdellovibrionaceae</taxon>
        <taxon>Bdellovibrio</taxon>
    </lineage>
</organism>
<dbReference type="GO" id="GO:0032259">
    <property type="term" value="P:methylation"/>
    <property type="evidence" value="ECO:0007669"/>
    <property type="project" value="UniProtKB-KW"/>
</dbReference>
<dbReference type="SUPFAM" id="SSF53335">
    <property type="entry name" value="S-adenosyl-L-methionine-dependent methyltransferases"/>
    <property type="match status" value="1"/>
</dbReference>
<comment type="caution">
    <text evidence="1">The sequence shown here is derived from an EMBL/GenBank/DDBJ whole genome shotgun (WGS) entry which is preliminary data.</text>
</comment>
<dbReference type="PANTHER" id="PTHR47739">
    <property type="entry name" value="TRNA1(VAL) (ADENINE(37)-N6)-METHYLTRANSFERASE"/>
    <property type="match status" value="1"/>
</dbReference>
<evidence type="ECO:0000313" key="1">
    <source>
        <dbReference type="EMBL" id="KYG61933.1"/>
    </source>
</evidence>